<comment type="similarity">
    <text evidence="6">Belongs to the ABC-4 integral membrane protein family.</text>
</comment>
<evidence type="ECO:0000256" key="3">
    <source>
        <dbReference type="ARBA" id="ARBA00022692"/>
    </source>
</evidence>
<evidence type="ECO:0000259" key="8">
    <source>
        <dbReference type="Pfam" id="PF02687"/>
    </source>
</evidence>
<name>A0ABY6HR33_9ARCH</name>
<dbReference type="Proteomes" id="UP001208689">
    <property type="component" value="Chromosome"/>
</dbReference>
<dbReference type="PANTHER" id="PTHR30572:SF4">
    <property type="entry name" value="ABC TRANSPORTER PERMEASE YTRF"/>
    <property type="match status" value="1"/>
</dbReference>
<protein>
    <recommendedName>
        <fullName evidence="12">ABC transporter permease</fullName>
    </recommendedName>
</protein>
<feature type="transmembrane region" description="Helical" evidence="7">
    <location>
        <begin position="327"/>
        <end position="354"/>
    </location>
</feature>
<evidence type="ECO:0008006" key="12">
    <source>
        <dbReference type="Google" id="ProtNLM"/>
    </source>
</evidence>
<evidence type="ECO:0000256" key="4">
    <source>
        <dbReference type="ARBA" id="ARBA00022989"/>
    </source>
</evidence>
<feature type="transmembrane region" description="Helical" evidence="7">
    <location>
        <begin position="278"/>
        <end position="307"/>
    </location>
</feature>
<proteinExistence type="inferred from homology"/>
<accession>A0ABY6HR33</accession>
<sequence length="427" mass="46860">MKIRDILGYSGITLISRKKRAMFTTIGVVVGIAAIISLLALGEGLEQTINDEFDKGFSTDTITIAKQTSIMSRTDFEVSLYINDSSLVENLTLVETAVAVLQKQVYLSLNGTDVLTVVYGIDFEKYSQLYPNTFKFRNGSGLETLNDSIILGHDFFFPWGNESSIGNIGDNLTLQWAERTSSSTKIYSSSQQISGVLEFIGTYDTFGAPSDDAIYMDIHFAEKLFKTDECSMILVKLTDDSNETISTVSLEIKEIFGENVGIITLQEMRGTIDTATTIITLFLAAIGGISLLVAGIGIMNVMTISVLERTHEIGILKALGTKDREIFGIFLFESLLIGFLGSILGVALGILFAFGATNFINHRDSAYMQLSGNENNSSPLDIQFSPIFSFLMIIKTVLFGLCISVFFGFIPARKAARLSPIDSIRYE</sequence>
<feature type="domain" description="ABC3 transporter permease C-terminal" evidence="8">
    <location>
        <begin position="286"/>
        <end position="420"/>
    </location>
</feature>
<evidence type="ECO:0000313" key="10">
    <source>
        <dbReference type="EMBL" id="UYP44857.1"/>
    </source>
</evidence>
<keyword evidence="11" id="KW-1185">Reference proteome</keyword>
<feature type="domain" description="MacB-like periplasmic core" evidence="9">
    <location>
        <begin position="22"/>
        <end position="242"/>
    </location>
</feature>
<keyword evidence="4 7" id="KW-1133">Transmembrane helix</keyword>
<dbReference type="PANTHER" id="PTHR30572">
    <property type="entry name" value="MEMBRANE COMPONENT OF TRANSPORTER-RELATED"/>
    <property type="match status" value="1"/>
</dbReference>
<feature type="transmembrane region" description="Helical" evidence="7">
    <location>
        <begin position="387"/>
        <end position="410"/>
    </location>
</feature>
<dbReference type="EMBL" id="CP104013">
    <property type="protein sequence ID" value="UYP44857.1"/>
    <property type="molecule type" value="Genomic_DNA"/>
</dbReference>
<evidence type="ECO:0000256" key="5">
    <source>
        <dbReference type="ARBA" id="ARBA00023136"/>
    </source>
</evidence>
<keyword evidence="3 7" id="KW-0812">Transmembrane</keyword>
<evidence type="ECO:0000259" key="9">
    <source>
        <dbReference type="Pfam" id="PF12704"/>
    </source>
</evidence>
<dbReference type="InterPro" id="IPR025857">
    <property type="entry name" value="MacB_PCD"/>
</dbReference>
<evidence type="ECO:0000256" key="7">
    <source>
        <dbReference type="SAM" id="Phobius"/>
    </source>
</evidence>
<dbReference type="InterPro" id="IPR050250">
    <property type="entry name" value="Macrolide_Exporter_MacB"/>
</dbReference>
<evidence type="ECO:0000256" key="1">
    <source>
        <dbReference type="ARBA" id="ARBA00004651"/>
    </source>
</evidence>
<evidence type="ECO:0000313" key="11">
    <source>
        <dbReference type="Proteomes" id="UP001208689"/>
    </source>
</evidence>
<organism evidence="10 11">
    <name type="scientific">Candidatus Lokiarchaeum ossiferum</name>
    <dbReference type="NCBI Taxonomy" id="2951803"/>
    <lineage>
        <taxon>Archaea</taxon>
        <taxon>Promethearchaeati</taxon>
        <taxon>Promethearchaeota</taxon>
        <taxon>Promethearchaeia</taxon>
        <taxon>Promethearchaeales</taxon>
        <taxon>Promethearchaeaceae</taxon>
        <taxon>Candidatus Lokiarchaeum</taxon>
    </lineage>
</organism>
<dbReference type="Pfam" id="PF12704">
    <property type="entry name" value="MacB_PCD"/>
    <property type="match status" value="1"/>
</dbReference>
<keyword evidence="5 7" id="KW-0472">Membrane</keyword>
<evidence type="ECO:0000256" key="2">
    <source>
        <dbReference type="ARBA" id="ARBA00022475"/>
    </source>
</evidence>
<comment type="subcellular location">
    <subcellularLocation>
        <location evidence="1">Cell membrane</location>
        <topology evidence="1">Multi-pass membrane protein</topology>
    </subcellularLocation>
</comment>
<reference evidence="10" key="1">
    <citation type="submission" date="2022-09" db="EMBL/GenBank/DDBJ databases">
        <title>Actin cytoskeleton and complex cell architecture in an #Asgard archaeon.</title>
        <authorList>
            <person name="Ponce Toledo R.I."/>
            <person name="Schleper C."/>
            <person name="Rodrigues Oliveira T."/>
            <person name="Wollweber F."/>
            <person name="Xu J."/>
            <person name="Rittmann S."/>
            <person name="Klingl A."/>
            <person name="Pilhofer M."/>
        </authorList>
    </citation>
    <scope>NUCLEOTIDE SEQUENCE</scope>
    <source>
        <strain evidence="10">B-35</strain>
    </source>
</reference>
<feature type="transmembrane region" description="Helical" evidence="7">
    <location>
        <begin position="21"/>
        <end position="41"/>
    </location>
</feature>
<gene>
    <name evidence="10" type="ORF">NEF87_001142</name>
</gene>
<evidence type="ECO:0000256" key="6">
    <source>
        <dbReference type="ARBA" id="ARBA00038076"/>
    </source>
</evidence>
<dbReference type="InterPro" id="IPR003838">
    <property type="entry name" value="ABC3_permease_C"/>
</dbReference>
<dbReference type="Pfam" id="PF02687">
    <property type="entry name" value="FtsX"/>
    <property type="match status" value="1"/>
</dbReference>
<keyword evidence="2" id="KW-1003">Cell membrane</keyword>